<evidence type="ECO:0000313" key="2">
    <source>
        <dbReference type="Proteomes" id="UP000595895"/>
    </source>
</evidence>
<dbReference type="RefSeq" id="WP_200275816.1">
    <property type="nucleotide sequence ID" value="NZ_CP066802.1"/>
</dbReference>
<evidence type="ECO:0000313" key="1">
    <source>
        <dbReference type="EMBL" id="QQM67325.1"/>
    </source>
</evidence>
<dbReference type="EMBL" id="CP066802">
    <property type="protein sequence ID" value="QQM67325.1"/>
    <property type="molecule type" value="Genomic_DNA"/>
</dbReference>
<name>A0A7T7M9E8_9ACTO</name>
<protein>
    <submittedName>
        <fullName evidence="1">Uncharacterized protein</fullName>
    </submittedName>
</protein>
<proteinExistence type="predicted"/>
<dbReference type="Proteomes" id="UP000595895">
    <property type="component" value="Chromosome"/>
</dbReference>
<dbReference type="KEGG" id="awe:JG540_10095"/>
<organism evidence="1 2">
    <name type="scientific">Actinomyces weissii</name>
    <dbReference type="NCBI Taxonomy" id="675090"/>
    <lineage>
        <taxon>Bacteria</taxon>
        <taxon>Bacillati</taxon>
        <taxon>Actinomycetota</taxon>
        <taxon>Actinomycetes</taxon>
        <taxon>Actinomycetales</taxon>
        <taxon>Actinomycetaceae</taxon>
        <taxon>Actinomyces</taxon>
    </lineage>
</organism>
<accession>A0A7T7M9E8</accession>
<keyword evidence="2" id="KW-1185">Reference proteome</keyword>
<dbReference type="AlphaFoldDB" id="A0A7T7M9E8"/>
<gene>
    <name evidence="1" type="ORF">JG540_10095</name>
</gene>
<reference evidence="1 2" key="1">
    <citation type="submission" date="2020-12" db="EMBL/GenBank/DDBJ databases">
        <authorList>
            <person name="Zhou J."/>
        </authorList>
    </citation>
    <scope>NUCLEOTIDE SEQUENCE [LARGE SCALE GENOMIC DNA]</scope>
    <source>
        <strain evidence="1 2">CCUG 61299</strain>
    </source>
</reference>
<sequence>MSQSEERQWLLPAFSGRNAAHLLASWGLVSLLPGARLRFNDDDVPVLHWTQDEERLCQTAAQALVERTWGLDNGVLKEVKTTVPVRSAVNILTAAAWSEAAEQGRLPHSSVLATFDCGACSEKPGPEDIKVRAAALTLLSGKSYTGKCLKELWQSCTVEDALQAVDYTRSGLAGLLRGELRVVAAKPGLRFSATQAAPRTTSGYEQCDVNPLVDLLAFCGQMLLSPQQRPVSREGRGRAFSWVLNPVPLDLNGLLDTSAAADPALPWTRWEAPIRSAGGGARFSELGHPEKLIAENIGGGSGV</sequence>